<feature type="active site" evidence="2">
    <location>
        <position position="172"/>
    </location>
</feature>
<dbReference type="InterPro" id="IPR036821">
    <property type="entry name" value="Peptide_deformylase_sf"/>
</dbReference>
<dbReference type="SUPFAM" id="SSF56420">
    <property type="entry name" value="Peptide deformylase"/>
    <property type="match status" value="1"/>
</dbReference>
<evidence type="ECO:0000256" key="2">
    <source>
        <dbReference type="HAMAP-Rule" id="MF_00163"/>
    </source>
</evidence>
<dbReference type="GO" id="GO:0006412">
    <property type="term" value="P:translation"/>
    <property type="evidence" value="ECO:0007669"/>
    <property type="project" value="UniProtKB-UniRule"/>
</dbReference>
<keyword evidence="2" id="KW-0479">Metal-binding</keyword>
<proteinExistence type="inferred from homology"/>
<comment type="catalytic activity">
    <reaction evidence="2">
        <text>N-terminal N-formyl-L-methionyl-[peptide] + H2O = N-terminal L-methionyl-[peptide] + formate</text>
        <dbReference type="Rhea" id="RHEA:24420"/>
        <dbReference type="Rhea" id="RHEA-COMP:10639"/>
        <dbReference type="Rhea" id="RHEA-COMP:10640"/>
        <dbReference type="ChEBI" id="CHEBI:15377"/>
        <dbReference type="ChEBI" id="CHEBI:15740"/>
        <dbReference type="ChEBI" id="CHEBI:49298"/>
        <dbReference type="ChEBI" id="CHEBI:64731"/>
        <dbReference type="EC" id="3.5.1.88"/>
    </reaction>
</comment>
<dbReference type="PANTHER" id="PTHR10458">
    <property type="entry name" value="PEPTIDE DEFORMYLASE"/>
    <property type="match status" value="1"/>
</dbReference>
<comment type="function">
    <text evidence="2">Removes the formyl group from the N-terminal Met of newly synthesized proteins. Requires at least a dipeptide for an efficient rate of reaction. N-terminal L-methionine is a prerequisite for activity but the enzyme has broad specificity at other positions.</text>
</comment>
<organism evidence="3 4">
    <name type="scientific">Vibrio pectenicida</name>
    <dbReference type="NCBI Taxonomy" id="62763"/>
    <lineage>
        <taxon>Bacteria</taxon>
        <taxon>Pseudomonadati</taxon>
        <taxon>Pseudomonadota</taxon>
        <taxon>Gammaproteobacteria</taxon>
        <taxon>Vibrionales</taxon>
        <taxon>Vibrionaceae</taxon>
        <taxon>Vibrio</taxon>
    </lineage>
</organism>
<dbReference type="EC" id="3.5.1.88" evidence="2"/>
<feature type="binding site" evidence="2">
    <location>
        <position position="171"/>
    </location>
    <ligand>
        <name>Fe cation</name>
        <dbReference type="ChEBI" id="CHEBI:24875"/>
    </ligand>
</feature>
<dbReference type="GO" id="GO:0042586">
    <property type="term" value="F:peptide deformylase activity"/>
    <property type="evidence" value="ECO:0007669"/>
    <property type="project" value="UniProtKB-UniRule"/>
</dbReference>
<evidence type="ECO:0000313" key="3">
    <source>
        <dbReference type="EMBL" id="RSD27910.1"/>
    </source>
</evidence>
<feature type="binding site" evidence="2">
    <location>
        <position position="128"/>
    </location>
    <ligand>
        <name>Fe cation</name>
        <dbReference type="ChEBI" id="CHEBI:24875"/>
    </ligand>
</feature>
<comment type="cofactor">
    <cofactor evidence="2">
        <name>Fe(2+)</name>
        <dbReference type="ChEBI" id="CHEBI:29033"/>
    </cofactor>
    <text evidence="2">Binds 1 Fe(2+) ion.</text>
</comment>
<dbReference type="OrthoDB" id="9804313at2"/>
<dbReference type="PRINTS" id="PR01576">
    <property type="entry name" value="PDEFORMYLASE"/>
</dbReference>
<evidence type="ECO:0000256" key="1">
    <source>
        <dbReference type="ARBA" id="ARBA00010759"/>
    </source>
</evidence>
<comment type="similarity">
    <text evidence="1 2">Belongs to the polypeptide deformylase family.</text>
</comment>
<dbReference type="Proteomes" id="UP000269041">
    <property type="component" value="Unassembled WGS sequence"/>
</dbReference>
<keyword evidence="2" id="KW-0648">Protein biosynthesis</keyword>
<dbReference type="InterPro" id="IPR023635">
    <property type="entry name" value="Peptide_deformylase"/>
</dbReference>
<keyword evidence="2" id="KW-0408">Iron</keyword>
<dbReference type="GO" id="GO:0046872">
    <property type="term" value="F:metal ion binding"/>
    <property type="evidence" value="ECO:0007669"/>
    <property type="project" value="UniProtKB-KW"/>
</dbReference>
<evidence type="ECO:0000313" key="4">
    <source>
        <dbReference type="Proteomes" id="UP000269041"/>
    </source>
</evidence>
<dbReference type="AlphaFoldDB" id="A0A3R9FYA2"/>
<feature type="binding site" evidence="2">
    <location>
        <position position="175"/>
    </location>
    <ligand>
        <name>Fe cation</name>
        <dbReference type="ChEBI" id="CHEBI:24875"/>
    </ligand>
</feature>
<comment type="caution">
    <text evidence="3">The sequence shown here is derived from an EMBL/GenBank/DDBJ whole genome shotgun (WGS) entry which is preliminary data.</text>
</comment>
<dbReference type="Pfam" id="PF01327">
    <property type="entry name" value="Pep_deformylase"/>
    <property type="match status" value="1"/>
</dbReference>
<dbReference type="CDD" id="cd00487">
    <property type="entry name" value="Pep_deformylase"/>
    <property type="match status" value="1"/>
</dbReference>
<accession>A0A3R9FYA2</accession>
<dbReference type="EMBL" id="RSFA01000173">
    <property type="protein sequence ID" value="RSD27910.1"/>
    <property type="molecule type" value="Genomic_DNA"/>
</dbReference>
<reference evidence="3 4" key="1">
    <citation type="submission" date="2018-12" db="EMBL/GenBank/DDBJ databases">
        <title>Genomic taxonomy of the Vibrionaceae family.</title>
        <authorList>
            <person name="Gomez-Gil B."/>
            <person name="Enciso-Ibarra K."/>
        </authorList>
    </citation>
    <scope>NUCLEOTIDE SEQUENCE [LARGE SCALE GENOMIC DNA]</scope>
    <source>
        <strain evidence="3 4">CAIM 594</strain>
    </source>
</reference>
<name>A0A3R9FYA2_9VIBR</name>
<keyword evidence="2" id="KW-0378">Hydrolase</keyword>
<keyword evidence="4" id="KW-1185">Reference proteome</keyword>
<dbReference type="Gene3D" id="3.90.45.10">
    <property type="entry name" value="Peptide deformylase"/>
    <property type="match status" value="1"/>
</dbReference>
<protein>
    <recommendedName>
        <fullName evidence="2">Peptide deformylase</fullName>
        <shortName evidence="2">PDF</shortName>
        <ecNumber evidence="2">3.5.1.88</ecNumber>
    </recommendedName>
    <alternativeName>
        <fullName evidence="2">Polypeptide deformylase</fullName>
    </alternativeName>
</protein>
<dbReference type="HAMAP" id="MF_00163">
    <property type="entry name" value="Pep_deformylase"/>
    <property type="match status" value="1"/>
</dbReference>
<dbReference type="PANTHER" id="PTHR10458:SF22">
    <property type="entry name" value="PEPTIDE DEFORMYLASE"/>
    <property type="match status" value="1"/>
</dbReference>
<gene>
    <name evidence="2" type="primary">def</name>
    <name evidence="3" type="ORF">EJA03_19560</name>
</gene>
<sequence length="206" mass="23067">MLMLRATLTTLSILLVNGCSTHTFTQDEHTSIDDNVYAGEVLRKQAIPVSPQDNETQDLINLLMLKANTGENAVGLAAPQLGINKAAFVYRVPEIVDGKPQFPDVWEVALNPSYTPISKETTPMAEGCFSVPHFYSKAVPRYKEINFRYQNINGQWQEDIVDGYKAQILQHETDHLSGILYIDKLENKGDLSTIKELTDSLDKPQD</sequence>